<feature type="compositionally biased region" description="Basic residues" evidence="1">
    <location>
        <begin position="36"/>
        <end position="68"/>
    </location>
</feature>
<protein>
    <submittedName>
        <fullName evidence="2">Uncharacterized protein</fullName>
    </submittedName>
</protein>
<organism evidence="2 3">
    <name type="scientific">Actinacidiphila bryophytorum</name>
    <dbReference type="NCBI Taxonomy" id="1436133"/>
    <lineage>
        <taxon>Bacteria</taxon>
        <taxon>Bacillati</taxon>
        <taxon>Actinomycetota</taxon>
        <taxon>Actinomycetes</taxon>
        <taxon>Kitasatosporales</taxon>
        <taxon>Streptomycetaceae</taxon>
        <taxon>Actinacidiphila</taxon>
    </lineage>
</organism>
<name>A0A9W4MCS4_9ACTN</name>
<dbReference type="EMBL" id="CAJVAX010000019">
    <property type="protein sequence ID" value="CAG7649606.1"/>
    <property type="molecule type" value="Genomic_DNA"/>
</dbReference>
<feature type="region of interest" description="Disordered" evidence="1">
    <location>
        <begin position="1"/>
        <end position="93"/>
    </location>
</feature>
<dbReference type="Proteomes" id="UP001153328">
    <property type="component" value="Unassembled WGS sequence"/>
</dbReference>
<feature type="compositionally biased region" description="Basic residues" evidence="1">
    <location>
        <begin position="76"/>
        <end position="86"/>
    </location>
</feature>
<comment type="caution">
    <text evidence="2">The sequence shown here is derived from an EMBL/GenBank/DDBJ whole genome shotgun (WGS) entry which is preliminary data.</text>
</comment>
<sequence length="185" mass="20801">MGTRAHRHLPLRPARRLRLRRRPQRRPRRDPDRQRPLGRHHGHRRHLVRPHARRSHQHAGPPARRRRRLGADHRPGHAHHVPHRRPPALLRPLPGRRQRLRPAAGLAHLAGVRGPDDVDGRQVPRPAVAQGAGRVLDPTGGAADAVQAAADLRAGSVCPGNVRADAPMRQERTRRPLRAARRLGV</sequence>
<evidence type="ECO:0000313" key="3">
    <source>
        <dbReference type="Proteomes" id="UP001153328"/>
    </source>
</evidence>
<reference evidence="2" key="1">
    <citation type="submission" date="2021-06" db="EMBL/GenBank/DDBJ databases">
        <authorList>
            <person name="Arsene-Ploetze F."/>
        </authorList>
    </citation>
    <scope>NUCLEOTIDE SEQUENCE</scope>
    <source>
        <strain evidence="2">SBRY1</strain>
    </source>
</reference>
<accession>A0A9W4MCS4</accession>
<feature type="compositionally biased region" description="Basic residues" evidence="1">
    <location>
        <begin position="1"/>
        <end position="28"/>
    </location>
</feature>
<evidence type="ECO:0000313" key="2">
    <source>
        <dbReference type="EMBL" id="CAG7649606.1"/>
    </source>
</evidence>
<gene>
    <name evidence="2" type="ORF">SBRY_50138</name>
</gene>
<dbReference type="AlphaFoldDB" id="A0A9W4MCS4"/>
<proteinExistence type="predicted"/>
<evidence type="ECO:0000256" key="1">
    <source>
        <dbReference type="SAM" id="MobiDB-lite"/>
    </source>
</evidence>
<keyword evidence="3" id="KW-1185">Reference proteome</keyword>